<evidence type="ECO:0000256" key="1">
    <source>
        <dbReference type="SAM" id="SignalP"/>
    </source>
</evidence>
<feature type="signal peptide" evidence="1">
    <location>
        <begin position="1"/>
        <end position="22"/>
    </location>
</feature>
<dbReference type="EMBL" id="JAFHAP010000005">
    <property type="protein sequence ID" value="MBN2908838.1"/>
    <property type="molecule type" value="Genomic_DNA"/>
</dbReference>
<keyword evidence="1" id="KW-0732">Signal</keyword>
<protein>
    <submittedName>
        <fullName evidence="2">Uncharacterized protein</fullName>
    </submittedName>
</protein>
<dbReference type="RefSeq" id="WP_205493353.1">
    <property type="nucleotide sequence ID" value="NZ_JAFHAP010000005.1"/>
</dbReference>
<reference evidence="2" key="1">
    <citation type="journal article" date="2024" name="Int. J. Syst. Evol. Microbiol.">
        <title>Polycladomyces zharkentensis sp. nov., a novel thermophilic cellulose- and starch-degrading member of the Bacillota from a geothermal aquifer in Kazakhstan.</title>
        <authorList>
            <person name="Mashzhan A."/>
            <person name="Kistaubayeva A."/>
            <person name="Javier-Lopez R."/>
            <person name="Bissenova U."/>
            <person name="Bissenbay A."/>
            <person name="Birkeland N.K."/>
        </authorList>
    </citation>
    <scope>NUCLEOTIDE SEQUENCE</scope>
    <source>
        <strain evidence="2">ZKZ2T</strain>
    </source>
</reference>
<feature type="chain" id="PRO_5047052944" evidence="1">
    <location>
        <begin position="23"/>
        <end position="120"/>
    </location>
</feature>
<sequence>MKKKLFFSAIAGVMFFGNTALAATSSATITSSMTGADGAEYYMTGYDTISGANYTSSSNDLYVEAYHTVTGPDELKSSTRLGPGASLNKSINPGNGYFYVHLDPAGAYERGCNGWGKLTD</sequence>
<dbReference type="Proteomes" id="UP001177120">
    <property type="component" value="Unassembled WGS sequence"/>
</dbReference>
<evidence type="ECO:0000313" key="3">
    <source>
        <dbReference type="Proteomes" id="UP001177120"/>
    </source>
</evidence>
<evidence type="ECO:0000313" key="2">
    <source>
        <dbReference type="EMBL" id="MBN2908838.1"/>
    </source>
</evidence>
<comment type="caution">
    <text evidence="2">The sequence shown here is derived from an EMBL/GenBank/DDBJ whole genome shotgun (WGS) entry which is preliminary data.</text>
</comment>
<proteinExistence type="predicted"/>
<name>A0ABS2WH45_9BACL</name>
<organism evidence="2 3">
    <name type="scientific">Polycladomyces zharkentensis</name>
    <dbReference type="NCBI Taxonomy" id="2807616"/>
    <lineage>
        <taxon>Bacteria</taxon>
        <taxon>Bacillati</taxon>
        <taxon>Bacillota</taxon>
        <taxon>Bacilli</taxon>
        <taxon>Bacillales</taxon>
        <taxon>Thermoactinomycetaceae</taxon>
        <taxon>Polycladomyces</taxon>
    </lineage>
</organism>
<gene>
    <name evidence="2" type="ORF">JQC72_04780</name>
</gene>
<accession>A0ABS2WH45</accession>
<keyword evidence="3" id="KW-1185">Reference proteome</keyword>